<proteinExistence type="predicted"/>
<evidence type="ECO:0000313" key="2">
    <source>
        <dbReference type="EMBL" id="KAL2501465.1"/>
    </source>
</evidence>
<evidence type="ECO:0000313" key="3">
    <source>
        <dbReference type="Proteomes" id="UP001604277"/>
    </source>
</evidence>
<name>A0ABD1SLF4_9LAMI</name>
<evidence type="ECO:0000256" key="1">
    <source>
        <dbReference type="SAM" id="MobiDB-lite"/>
    </source>
</evidence>
<dbReference type="AlphaFoldDB" id="A0ABD1SLF4"/>
<reference evidence="3" key="1">
    <citation type="submission" date="2024-07" db="EMBL/GenBank/DDBJ databases">
        <title>Two chromosome-level genome assemblies of Korean endemic species Abeliophyllum distichum and Forsythia ovata (Oleaceae).</title>
        <authorList>
            <person name="Jang H."/>
        </authorList>
    </citation>
    <scope>NUCLEOTIDE SEQUENCE [LARGE SCALE GENOMIC DNA]</scope>
</reference>
<accession>A0ABD1SLF4</accession>
<dbReference type="EMBL" id="JBFOLJ010000010">
    <property type="protein sequence ID" value="KAL2501465.1"/>
    <property type="molecule type" value="Genomic_DNA"/>
</dbReference>
<sequence>MVDVGDVCRDGFAGGFLENNGVNIVDKILIAYSGEIAEVEEISENEEFNCVLEGIPSFRLAQSAGRASSSSHPSLQEVPLSQEVQDAVPLRTIYPSVLAAQVPEQTTPSSSPPLPHIPQKIREKRSQ</sequence>
<dbReference type="Proteomes" id="UP001604277">
    <property type="component" value="Unassembled WGS sequence"/>
</dbReference>
<feature type="region of interest" description="Disordered" evidence="1">
    <location>
        <begin position="101"/>
        <end position="127"/>
    </location>
</feature>
<organism evidence="2 3">
    <name type="scientific">Forsythia ovata</name>
    <dbReference type="NCBI Taxonomy" id="205694"/>
    <lineage>
        <taxon>Eukaryota</taxon>
        <taxon>Viridiplantae</taxon>
        <taxon>Streptophyta</taxon>
        <taxon>Embryophyta</taxon>
        <taxon>Tracheophyta</taxon>
        <taxon>Spermatophyta</taxon>
        <taxon>Magnoliopsida</taxon>
        <taxon>eudicotyledons</taxon>
        <taxon>Gunneridae</taxon>
        <taxon>Pentapetalae</taxon>
        <taxon>asterids</taxon>
        <taxon>lamiids</taxon>
        <taxon>Lamiales</taxon>
        <taxon>Oleaceae</taxon>
        <taxon>Forsythieae</taxon>
        <taxon>Forsythia</taxon>
    </lineage>
</organism>
<gene>
    <name evidence="2" type="ORF">Fot_35313</name>
</gene>
<protein>
    <submittedName>
        <fullName evidence="2">Uncharacterized protein</fullName>
    </submittedName>
</protein>
<keyword evidence="3" id="KW-1185">Reference proteome</keyword>
<comment type="caution">
    <text evidence="2">The sequence shown here is derived from an EMBL/GenBank/DDBJ whole genome shotgun (WGS) entry which is preliminary data.</text>
</comment>